<sequence length="375" mass="39128">MTTRSQMLNKHLSSISSISEKRNGSQALLKLRSPRRHYKSQGAICSSTSSAGGKIVTVLGKGGVGKTLSAVALAKHYSTLGQNVLLAVQAHDLSAEYFLDSALPSTPEPVAGSTNLSVCAISGAALAEEPFKALKVAEELYDFSGGMLKDVSADELPMIPGLESFITLGALRKLSTQYDVVVFDGASNVEVLRMFGAPARLQWYMEKLQDALSGTDMGRLMTPTLVSVMTTMLEKEAASVDGKSASGGAAGSWSRVTSMLQKAADSFTNPKLFTAFLVTSSESAAGASAAQRLWAEAMISGIHVGGVITCHSSTSLDGGTKEPGEALLSGIPAFQLPAFSGDLAALARGLPADLDSQTAADTIRMPVTIDMKEGQ</sequence>
<name>A0AAE0ER27_9CHLO</name>
<dbReference type="InterPro" id="IPR027417">
    <property type="entry name" value="P-loop_NTPase"/>
</dbReference>
<feature type="non-terminal residue" evidence="2">
    <location>
        <position position="375"/>
    </location>
</feature>
<dbReference type="PANTHER" id="PTHR43868:SF1">
    <property type="entry name" value="P-LOOP CONTAINING NUCLEOSIDE TRIPHOSPHATE HYDROLASES SUPERFAMILY PROTEIN"/>
    <property type="match status" value="1"/>
</dbReference>
<evidence type="ECO:0000313" key="3">
    <source>
        <dbReference type="Proteomes" id="UP001190700"/>
    </source>
</evidence>
<evidence type="ECO:0000259" key="1">
    <source>
        <dbReference type="Pfam" id="PF02374"/>
    </source>
</evidence>
<dbReference type="SUPFAM" id="SSF52540">
    <property type="entry name" value="P-loop containing nucleoside triphosphate hydrolases"/>
    <property type="match status" value="1"/>
</dbReference>
<evidence type="ECO:0000313" key="2">
    <source>
        <dbReference type="EMBL" id="KAK3237788.1"/>
    </source>
</evidence>
<dbReference type="Gene3D" id="3.40.50.300">
    <property type="entry name" value="P-loop containing nucleotide triphosphate hydrolases"/>
    <property type="match status" value="1"/>
</dbReference>
<dbReference type="InterPro" id="IPR053262">
    <property type="entry name" value="ArsA_ATPase-like"/>
</dbReference>
<accession>A0AAE0ER27</accession>
<dbReference type="EMBL" id="LGRX02034447">
    <property type="protein sequence ID" value="KAK3237788.1"/>
    <property type="molecule type" value="Genomic_DNA"/>
</dbReference>
<feature type="domain" description="ArsA/GET3 Anion-transporting ATPase-like" evidence="1">
    <location>
        <begin position="54"/>
        <end position="308"/>
    </location>
</feature>
<dbReference type="CDD" id="cd02035">
    <property type="entry name" value="ArsA"/>
    <property type="match status" value="1"/>
</dbReference>
<dbReference type="PANTHER" id="PTHR43868">
    <property type="entry name" value="OS02G0711200 PROTEIN"/>
    <property type="match status" value="1"/>
</dbReference>
<protein>
    <recommendedName>
        <fullName evidence="1">ArsA/GET3 Anion-transporting ATPase-like domain-containing protein</fullName>
    </recommendedName>
</protein>
<reference evidence="2 3" key="1">
    <citation type="journal article" date="2015" name="Genome Biol. Evol.">
        <title>Comparative Genomics of a Bacterivorous Green Alga Reveals Evolutionary Causalities and Consequences of Phago-Mixotrophic Mode of Nutrition.</title>
        <authorList>
            <person name="Burns J.A."/>
            <person name="Paasch A."/>
            <person name="Narechania A."/>
            <person name="Kim E."/>
        </authorList>
    </citation>
    <scope>NUCLEOTIDE SEQUENCE [LARGE SCALE GENOMIC DNA]</scope>
    <source>
        <strain evidence="2 3">PLY_AMNH</strain>
    </source>
</reference>
<comment type="caution">
    <text evidence="2">The sequence shown here is derived from an EMBL/GenBank/DDBJ whole genome shotgun (WGS) entry which is preliminary data.</text>
</comment>
<organism evidence="2 3">
    <name type="scientific">Cymbomonas tetramitiformis</name>
    <dbReference type="NCBI Taxonomy" id="36881"/>
    <lineage>
        <taxon>Eukaryota</taxon>
        <taxon>Viridiplantae</taxon>
        <taxon>Chlorophyta</taxon>
        <taxon>Pyramimonadophyceae</taxon>
        <taxon>Pyramimonadales</taxon>
        <taxon>Pyramimonadaceae</taxon>
        <taxon>Cymbomonas</taxon>
    </lineage>
</organism>
<dbReference type="Proteomes" id="UP001190700">
    <property type="component" value="Unassembled WGS sequence"/>
</dbReference>
<keyword evidence="3" id="KW-1185">Reference proteome</keyword>
<dbReference type="InterPro" id="IPR025723">
    <property type="entry name" value="ArsA/GET3_ATPase-like"/>
</dbReference>
<dbReference type="Pfam" id="PF02374">
    <property type="entry name" value="ArsA_ATPase"/>
    <property type="match status" value="1"/>
</dbReference>
<proteinExistence type="predicted"/>
<gene>
    <name evidence="2" type="ORF">CYMTET_52158</name>
</gene>
<dbReference type="AlphaFoldDB" id="A0AAE0ER27"/>